<dbReference type="EMBL" id="MU003699">
    <property type="protein sequence ID" value="KAF2811228.1"/>
    <property type="molecule type" value="Genomic_DNA"/>
</dbReference>
<dbReference type="AlphaFoldDB" id="A0A6A6YRP5"/>
<reference evidence="4" key="3">
    <citation type="submission" date="2025-04" db="UniProtKB">
        <authorList>
            <consortium name="RefSeq"/>
        </authorList>
    </citation>
    <scope>IDENTIFICATION</scope>
    <source>
        <strain evidence="4">CBS 304.34</strain>
    </source>
</reference>
<dbReference type="RefSeq" id="XP_033578192.1">
    <property type="nucleotide sequence ID" value="XM_033725454.1"/>
</dbReference>
<keyword evidence="3" id="KW-1185">Reference proteome</keyword>
<reference evidence="2 4" key="1">
    <citation type="journal article" date="2020" name="Stud. Mycol.">
        <title>101 Dothideomycetes genomes: a test case for predicting lifestyles and emergence of pathogens.</title>
        <authorList>
            <person name="Haridas S."/>
            <person name="Albert R."/>
            <person name="Binder M."/>
            <person name="Bloem J."/>
            <person name="Labutti K."/>
            <person name="Salamov A."/>
            <person name="Andreopoulos B."/>
            <person name="Baker S."/>
            <person name="Barry K."/>
            <person name="Bills G."/>
            <person name="Bluhm B."/>
            <person name="Cannon C."/>
            <person name="Castanera R."/>
            <person name="Culley D."/>
            <person name="Daum C."/>
            <person name="Ezra D."/>
            <person name="Gonzalez J."/>
            <person name="Henrissat B."/>
            <person name="Kuo A."/>
            <person name="Liang C."/>
            <person name="Lipzen A."/>
            <person name="Lutzoni F."/>
            <person name="Magnuson J."/>
            <person name="Mondo S."/>
            <person name="Nolan M."/>
            <person name="Ohm R."/>
            <person name="Pangilinan J."/>
            <person name="Park H.-J."/>
            <person name="Ramirez L."/>
            <person name="Alfaro M."/>
            <person name="Sun H."/>
            <person name="Tritt A."/>
            <person name="Yoshinaga Y."/>
            <person name="Zwiers L.-H."/>
            <person name="Turgeon B."/>
            <person name="Goodwin S."/>
            <person name="Spatafora J."/>
            <person name="Crous P."/>
            <person name="Grigoriev I."/>
        </authorList>
    </citation>
    <scope>NUCLEOTIDE SEQUENCE</scope>
    <source>
        <strain evidence="2 4">CBS 304.34</strain>
    </source>
</reference>
<name>A0A6A6YRP5_9PEZI</name>
<gene>
    <name evidence="2 4" type="ORF">BDZ99DRAFT_519883</name>
</gene>
<evidence type="ECO:0000256" key="1">
    <source>
        <dbReference type="SAM" id="MobiDB-lite"/>
    </source>
</evidence>
<proteinExistence type="predicted"/>
<organism evidence="2">
    <name type="scientific">Mytilinidion resinicola</name>
    <dbReference type="NCBI Taxonomy" id="574789"/>
    <lineage>
        <taxon>Eukaryota</taxon>
        <taxon>Fungi</taxon>
        <taxon>Dikarya</taxon>
        <taxon>Ascomycota</taxon>
        <taxon>Pezizomycotina</taxon>
        <taxon>Dothideomycetes</taxon>
        <taxon>Pleosporomycetidae</taxon>
        <taxon>Mytilinidiales</taxon>
        <taxon>Mytilinidiaceae</taxon>
        <taxon>Mytilinidion</taxon>
    </lineage>
</organism>
<reference evidence="4" key="2">
    <citation type="submission" date="2020-04" db="EMBL/GenBank/DDBJ databases">
        <authorList>
            <consortium name="NCBI Genome Project"/>
        </authorList>
    </citation>
    <scope>NUCLEOTIDE SEQUENCE</scope>
    <source>
        <strain evidence="4">CBS 304.34</strain>
    </source>
</reference>
<evidence type="ECO:0000313" key="3">
    <source>
        <dbReference type="Proteomes" id="UP000504636"/>
    </source>
</evidence>
<accession>A0A6A6YRP5</accession>
<evidence type="ECO:0000313" key="4">
    <source>
        <dbReference type="RefSeq" id="XP_033578192.1"/>
    </source>
</evidence>
<evidence type="ECO:0000313" key="2">
    <source>
        <dbReference type="EMBL" id="KAF2811228.1"/>
    </source>
</evidence>
<sequence>MSSSASHPCQICQAQHEIPLPSDQAGLTLLLARYRESGSADEALKIRATIDRAVASLATAVQKLTMEQHHLTTAREEEQVAREGERECHAEMLNIVSDEVEIAGDRDENEKGRREMAEGIHRALRKDYGEAAATDTGRTMAALRRERDGIKERLRATEADGGRRKAAGREAIDRLTEQKDRLLAELSK</sequence>
<feature type="region of interest" description="Disordered" evidence="1">
    <location>
        <begin position="144"/>
        <end position="172"/>
    </location>
</feature>
<dbReference type="GeneID" id="54466347"/>
<dbReference type="Proteomes" id="UP000504636">
    <property type="component" value="Unplaced"/>
</dbReference>
<protein>
    <submittedName>
        <fullName evidence="2 4">Uncharacterized protein</fullName>
    </submittedName>
</protein>